<keyword evidence="2" id="KW-1185">Reference proteome</keyword>
<name>A0ABX1VCQ0_9PLAN</name>
<dbReference type="RefSeq" id="WP_171185143.1">
    <property type="nucleotide sequence ID" value="NZ_WTPX01000031.1"/>
</dbReference>
<evidence type="ECO:0000313" key="1">
    <source>
        <dbReference type="EMBL" id="NNJ25295.1"/>
    </source>
</evidence>
<dbReference type="EMBL" id="WTPX01000031">
    <property type="protein sequence ID" value="NNJ25295.1"/>
    <property type="molecule type" value="Genomic_DNA"/>
</dbReference>
<sequence length="382" mass="41455">MDDDLEALLHAADAHCHGPGRTAAFADVARRADAERDERISFWARMGQLDAAMMASQYHVALALFPRLLKDVDADPDACDDGGQLMVTFPSLLTGATCFPDVPLSRLRELGEEFARRGEAEGLADAEITDGLLNLAQATGDLDRAAELLHRMSHPWNGHFALCEHCRVRQRLDFAWYADDLPAIREHGRRLIDGRLTCVEYVCHGLREPFVLRALVDAGEDETAVRYYGNCAAILRSEPHRVHAAGLCAMFLGHVVARGGVSARSAEVAKRDLQGLLRRTVPFLGDVAPDDRMQFLSAASPSLETLARTGDAPALAFPKGDALAPLAGAAGRSDPAPLIAAMDAEAEALALAFDRRNGNDFHLRLHRRARTFVFGAAVPANP</sequence>
<proteinExistence type="predicted"/>
<organism evidence="1 2">
    <name type="scientific">Alienimonas chondri</name>
    <dbReference type="NCBI Taxonomy" id="2681879"/>
    <lineage>
        <taxon>Bacteria</taxon>
        <taxon>Pseudomonadati</taxon>
        <taxon>Planctomycetota</taxon>
        <taxon>Planctomycetia</taxon>
        <taxon>Planctomycetales</taxon>
        <taxon>Planctomycetaceae</taxon>
        <taxon>Alienimonas</taxon>
    </lineage>
</organism>
<protein>
    <recommendedName>
        <fullName evidence="3">Tetratricopeptide repeat protein</fullName>
    </recommendedName>
</protein>
<dbReference type="Proteomes" id="UP000609651">
    <property type="component" value="Unassembled WGS sequence"/>
</dbReference>
<gene>
    <name evidence="1" type="ORF">LzC2_13650</name>
</gene>
<evidence type="ECO:0000313" key="2">
    <source>
        <dbReference type="Proteomes" id="UP000609651"/>
    </source>
</evidence>
<reference evidence="1 2" key="1">
    <citation type="journal article" date="2020" name="Syst. Appl. Microbiol.">
        <title>Alienimonas chondri sp. nov., a novel planctomycete isolated from the biofilm of the red alga Chondrus crispus.</title>
        <authorList>
            <person name="Vitorino I."/>
            <person name="Albuquerque L."/>
            <person name="Wiegand S."/>
            <person name="Kallscheuer N."/>
            <person name="da Costa M.S."/>
            <person name="Lobo-da-Cunha A."/>
            <person name="Jogler C."/>
            <person name="Lage O.M."/>
        </authorList>
    </citation>
    <scope>NUCLEOTIDE SEQUENCE [LARGE SCALE GENOMIC DNA]</scope>
    <source>
        <strain evidence="1 2">LzC2</strain>
    </source>
</reference>
<evidence type="ECO:0008006" key="3">
    <source>
        <dbReference type="Google" id="ProtNLM"/>
    </source>
</evidence>
<accession>A0ABX1VCQ0</accession>
<comment type="caution">
    <text evidence="1">The sequence shown here is derived from an EMBL/GenBank/DDBJ whole genome shotgun (WGS) entry which is preliminary data.</text>
</comment>